<evidence type="ECO:0008006" key="4">
    <source>
        <dbReference type="Google" id="ProtNLM"/>
    </source>
</evidence>
<evidence type="ECO:0000313" key="2">
    <source>
        <dbReference type="EMBL" id="KAD3066604.1"/>
    </source>
</evidence>
<keyword evidence="3" id="KW-1185">Reference proteome</keyword>
<dbReference type="OrthoDB" id="1374483at2759"/>
<reference evidence="2 3" key="1">
    <citation type="submission" date="2019-05" db="EMBL/GenBank/DDBJ databases">
        <title>Mikania micrantha, genome provides insights into the molecular mechanism of rapid growth.</title>
        <authorList>
            <person name="Liu B."/>
        </authorList>
    </citation>
    <scope>NUCLEOTIDE SEQUENCE [LARGE SCALE GENOMIC DNA]</scope>
    <source>
        <strain evidence="2">NLD-2019</strain>
        <tissue evidence="2">Leaf</tissue>
    </source>
</reference>
<feature type="region of interest" description="Disordered" evidence="1">
    <location>
        <begin position="1"/>
        <end position="49"/>
    </location>
</feature>
<evidence type="ECO:0000256" key="1">
    <source>
        <dbReference type="SAM" id="MobiDB-lite"/>
    </source>
</evidence>
<sequence>MQQPQFQQTQKDVVESPSKVKATNKKKKPSKKVSENDEQPIKTSRQKWPKSDEVLLAQAMLHISENPITDNNQNGDAYWGKIEKYYNGSQPAIPRDAHNLRSHWHMFKSKLNRFNELCLQVKSRYRSGWSDEQYLNEARQLYVDDPTNKTSADFTYEHVWDVVKDHGKYNSATHVHGFQPPKRTKTSSSGGIDKFYELEKKKVEVKEKKLLYIDTSRMNPYQLAEHDAMCKQIREKYNRDN</sequence>
<dbReference type="EMBL" id="SZYD01000017">
    <property type="protein sequence ID" value="KAD3066604.1"/>
    <property type="molecule type" value="Genomic_DNA"/>
</dbReference>
<dbReference type="Proteomes" id="UP000326396">
    <property type="component" value="Linkage Group LG7"/>
</dbReference>
<gene>
    <name evidence="2" type="ORF">E3N88_34484</name>
</gene>
<comment type="caution">
    <text evidence="2">The sequence shown here is derived from an EMBL/GenBank/DDBJ whole genome shotgun (WGS) entry which is preliminary data.</text>
</comment>
<dbReference type="AlphaFoldDB" id="A0A5N6LY98"/>
<evidence type="ECO:0000313" key="3">
    <source>
        <dbReference type="Proteomes" id="UP000326396"/>
    </source>
</evidence>
<feature type="compositionally biased region" description="Basic residues" evidence="1">
    <location>
        <begin position="22"/>
        <end position="31"/>
    </location>
</feature>
<dbReference type="PANTHER" id="PTHR45023:SF4">
    <property type="entry name" value="GLYCINE-RICH PROTEIN-RELATED"/>
    <property type="match status" value="1"/>
</dbReference>
<dbReference type="PANTHER" id="PTHR45023">
    <property type="match status" value="1"/>
</dbReference>
<organism evidence="2 3">
    <name type="scientific">Mikania micrantha</name>
    <name type="common">bitter vine</name>
    <dbReference type="NCBI Taxonomy" id="192012"/>
    <lineage>
        <taxon>Eukaryota</taxon>
        <taxon>Viridiplantae</taxon>
        <taxon>Streptophyta</taxon>
        <taxon>Embryophyta</taxon>
        <taxon>Tracheophyta</taxon>
        <taxon>Spermatophyta</taxon>
        <taxon>Magnoliopsida</taxon>
        <taxon>eudicotyledons</taxon>
        <taxon>Gunneridae</taxon>
        <taxon>Pentapetalae</taxon>
        <taxon>asterids</taxon>
        <taxon>campanulids</taxon>
        <taxon>Asterales</taxon>
        <taxon>Asteraceae</taxon>
        <taxon>Asteroideae</taxon>
        <taxon>Heliantheae alliance</taxon>
        <taxon>Eupatorieae</taxon>
        <taxon>Mikania</taxon>
    </lineage>
</organism>
<feature type="compositionally biased region" description="Polar residues" evidence="1">
    <location>
        <begin position="1"/>
        <end position="11"/>
    </location>
</feature>
<accession>A0A5N6LY98</accession>
<name>A0A5N6LY98_9ASTR</name>
<protein>
    <recommendedName>
        <fullName evidence="4">No apical meristem-associated C-terminal domain-containing protein</fullName>
    </recommendedName>
</protein>
<proteinExistence type="predicted"/>